<keyword evidence="1" id="KW-1133">Transmembrane helix</keyword>
<keyword evidence="1" id="KW-0472">Membrane</keyword>
<sequence length="262" mass="30084">MKDNKQNLTDLIGALAVDIEEIKKKLDAKDSPDKNEALKRLEAKLEPVIRFFNGNAPENVNAIFGSKEAIEEYKQSIGDEAVASLRLYTEANEKDMRKHGVLTIKEQLNKILERLTSHIENDKLASEKSRQKQSAISELWQIIRPDKAISAIRLLWSKVPDGWHKNPYAWAGIGCTLVFFTLFAISWVQWHEYREENRRLRTVADKHHVTTIMLNELHPELAVTVGAYEKLVDVVGADSTLVIFNRQVKTVREEENQSKRQK</sequence>
<feature type="transmembrane region" description="Helical" evidence="1">
    <location>
        <begin position="168"/>
        <end position="190"/>
    </location>
</feature>
<gene>
    <name evidence="2" type="ORF">M099_4491</name>
</gene>
<evidence type="ECO:0000256" key="1">
    <source>
        <dbReference type="SAM" id="Phobius"/>
    </source>
</evidence>
<protein>
    <submittedName>
        <fullName evidence="2">Uncharacterized protein</fullName>
    </submittedName>
</protein>
<proteinExistence type="predicted"/>
<evidence type="ECO:0000313" key="3">
    <source>
        <dbReference type="Proteomes" id="UP000027661"/>
    </source>
</evidence>
<reference evidence="2 3" key="1">
    <citation type="submission" date="2014-04" db="EMBL/GenBank/DDBJ databases">
        <authorList>
            <person name="Sears C."/>
            <person name="Carroll K."/>
            <person name="Sack B.R."/>
            <person name="Qadri F."/>
            <person name="Myers L.L."/>
            <person name="Chung G.-T."/>
            <person name="Escheverria P."/>
            <person name="Fraser C.M."/>
            <person name="Sadzewicz L."/>
            <person name="Shefchek K.A."/>
            <person name="Tallon L."/>
            <person name="Das S.P."/>
            <person name="Daugherty S."/>
            <person name="Mongodin E.F."/>
        </authorList>
    </citation>
    <scope>NUCLEOTIDE SEQUENCE [LARGE SCALE GENOMIC DNA]</scope>
    <source>
        <strain evidence="2 3">3975 RP4</strain>
    </source>
</reference>
<accession>A0A069S1R5</accession>
<keyword evidence="1" id="KW-0812">Transmembrane</keyword>
<dbReference type="Proteomes" id="UP000027661">
    <property type="component" value="Unassembled WGS sequence"/>
</dbReference>
<comment type="caution">
    <text evidence="2">The sequence shown here is derived from an EMBL/GenBank/DDBJ whole genome shotgun (WGS) entry which is preliminary data.</text>
</comment>
<dbReference type="AlphaFoldDB" id="A0A069S1R5"/>
<dbReference type="EMBL" id="JNHM01000174">
    <property type="protein sequence ID" value="KDS43691.1"/>
    <property type="molecule type" value="Genomic_DNA"/>
</dbReference>
<organism evidence="2 3">
    <name type="scientific">Phocaeicola vulgatus str. 3975 RP4</name>
    <dbReference type="NCBI Taxonomy" id="1339352"/>
    <lineage>
        <taxon>Bacteria</taxon>
        <taxon>Pseudomonadati</taxon>
        <taxon>Bacteroidota</taxon>
        <taxon>Bacteroidia</taxon>
        <taxon>Bacteroidales</taxon>
        <taxon>Bacteroidaceae</taxon>
        <taxon>Phocaeicola</taxon>
    </lineage>
</organism>
<dbReference type="RefSeq" id="WP_004310549.1">
    <property type="nucleotide sequence ID" value="NZ_JNHM01000174.1"/>
</dbReference>
<dbReference type="PATRIC" id="fig|1339352.3.peg.4203"/>
<name>A0A069S1R5_PHOVU</name>
<evidence type="ECO:0000313" key="2">
    <source>
        <dbReference type="EMBL" id="KDS43691.1"/>
    </source>
</evidence>